<dbReference type="AlphaFoldDB" id="A0A533QFV4"/>
<gene>
    <name evidence="1" type="ORF">JETT_0107</name>
</gene>
<dbReference type="Pfam" id="PF13557">
    <property type="entry name" value="Phenol_MetA_deg"/>
    <property type="match status" value="1"/>
</dbReference>
<dbReference type="InterPro" id="IPR025737">
    <property type="entry name" value="FApF"/>
</dbReference>
<name>A0A533QFV4_9BACT</name>
<sequence length="311" mass="35266">MHRGILIIVYLLSLLLFTQIPQSFANDEKVQNITGNTSLSENGLKHHGLQRNLGFSNFLEGWLTPWEKYEESETQAHRVPLLRIVPAFFKREVRFNYIYIDDEDGGELDVHEWGLALELPLTLRIKLDVETKVLYTSGDTENVGVGDTRFALRAMLLESNTFSLSTGSIIDVPIGDEDRHLGSGVTTLGQQLAFWMDMGHRISLHSFLGVDVPTGGDHKEDANVDFLYGVALSKTFTMENVPALEGITPFIELNGQKGFGLEEDEEYRVDILPGMRWDLSRELYVMHGIEIPLNGTEEFDKRVWFSVIKDF</sequence>
<comment type="caution">
    <text evidence="1">The sequence shown here is derived from an EMBL/GenBank/DDBJ whole genome shotgun (WGS) entry which is preliminary data.</text>
</comment>
<organism evidence="1 2">
    <name type="scientific">Candidatus Jettenia ecosi</name>
    <dbReference type="NCBI Taxonomy" id="2494326"/>
    <lineage>
        <taxon>Bacteria</taxon>
        <taxon>Pseudomonadati</taxon>
        <taxon>Planctomycetota</taxon>
        <taxon>Candidatus Brocadiia</taxon>
        <taxon>Candidatus Brocadiales</taxon>
        <taxon>Candidatus Brocadiaceae</taxon>
        <taxon>Candidatus Jettenia</taxon>
    </lineage>
</organism>
<dbReference type="Proteomes" id="UP000319783">
    <property type="component" value="Unassembled WGS sequence"/>
</dbReference>
<evidence type="ECO:0000313" key="1">
    <source>
        <dbReference type="EMBL" id="TLD43676.1"/>
    </source>
</evidence>
<accession>A0A533QFV4</accession>
<evidence type="ECO:0000313" key="2">
    <source>
        <dbReference type="Proteomes" id="UP000319783"/>
    </source>
</evidence>
<protein>
    <submittedName>
        <fullName evidence="1">Uncharacterized protein</fullName>
    </submittedName>
</protein>
<reference evidence="1 2" key="1">
    <citation type="submission" date="2019-04" db="EMBL/GenBank/DDBJ databases">
        <title>Genome of a novel bacterium Candidatus Jettenia ecosi reconstructed from metagenome of an anammox bioreactor.</title>
        <authorList>
            <person name="Mardanov A.V."/>
            <person name="Beletsky A.V."/>
            <person name="Ravin N.V."/>
            <person name="Botchkova E.A."/>
            <person name="Litti Y.V."/>
            <person name="Nozhevnikova A.N."/>
        </authorList>
    </citation>
    <scope>NUCLEOTIDE SEQUENCE [LARGE SCALE GENOMIC DNA]</scope>
    <source>
        <strain evidence="1">J2</strain>
    </source>
</reference>
<proteinExistence type="predicted"/>
<dbReference type="EMBL" id="SULG01000001">
    <property type="protein sequence ID" value="TLD43676.1"/>
    <property type="molecule type" value="Genomic_DNA"/>
</dbReference>